<dbReference type="Proteomes" id="UP000288805">
    <property type="component" value="Unassembled WGS sequence"/>
</dbReference>
<accession>A0A438JWI5</accession>
<sequence length="960" mass="103562">MWCSSCCALPLLRTFLPSSDGCRLAGPMVPKMVTCLGKPFDIGGLNYDFIEYPLGDTFIQLNMDQKNFKVSVMTSNVRHLHDHQKLETFGNLKNSFDCYGKYSHGNTEIEKQEHESDPEINSYEAVSLTEMEIKCLNYDYVSSSDCITTDANNSKQLCSAVSTSRSSTVGVGIYKKGGAEGTSGEMVCNKVVPSSTCQNRFAGNECSNDGETSAHFIGGIDSVQQICINSGIKLETGQPLKKEVNELDLGRRKGNLLNADEDVLKSIVQATFHDKQLKTESSSSNSSHVFLPASSNDSCQEPSLDVKSCKHSKSSGMNSFCTPFKCSLEESAGKTMVLGTKAQVASREVLDSSIFLPRKQGNVGKASETVGNVSERGGEKVLGMIADLMVQRIDVPNSSLLKTKNEELASRGKLELPCEVDDGLEVASGVARETEPEVSIYREASGSSFSTEEKTGDIVNLNSIDSSYSDKNDSLIETEPRSKSYNVQVKFENLYSTKVMGEDPKLSMKNQQLCIEVKEQSQDRGLGTCQANDGLCGRGSSPLTTPKDVVGGGFDLNEDILADEVEYPKQLVNETSSSCYVVNVSAPIPVVAKSRVPLCLPMPPLQFEGQLCWKGSAATSAFRPASVSHSPNKRKALSNSDDNHSSRHSQGLKGFDLNVAAEESSLEVSPKRAERPNLDLNCLSEDDNCEASPLVSLPRNSIRDIDLNHNQWFEDTCEDAQDSGQGSQLLRGSAMDPAVSCTGNVRQPGASIARPAQPAYRADLSSKQGFSHGPAQTFLVAAPGVIPAHPFPYNKGFYFDPTNPLATICHTGVVPCMTDPHGTAVIPHALVSSTPPAFPMAPHLVNVAGGPGPCDVAIIRHSLDLNGGVGSENGSRGGNAAQLFVPVGNSLVQEQMKSFQQFALPATPIKRREPDGGWDCHQLGYRQLAAVVQSFNLIPVFAWSQLQLPQTSCDCNLRPD</sequence>
<evidence type="ECO:0000256" key="2">
    <source>
        <dbReference type="SAM" id="SignalP"/>
    </source>
</evidence>
<evidence type="ECO:0000256" key="1">
    <source>
        <dbReference type="SAM" id="MobiDB-lite"/>
    </source>
</evidence>
<dbReference type="PANTHER" id="PTHR47292">
    <property type="entry name" value="TRANSCRIPTION ELONGATION FACTOR (TFIIS) FAMILY PROTEIN-RELATED"/>
    <property type="match status" value="1"/>
</dbReference>
<evidence type="ECO:0000313" key="4">
    <source>
        <dbReference type="Proteomes" id="UP000288805"/>
    </source>
</evidence>
<evidence type="ECO:0000313" key="3">
    <source>
        <dbReference type="EMBL" id="RVX13305.1"/>
    </source>
</evidence>
<feature type="region of interest" description="Disordered" evidence="1">
    <location>
        <begin position="623"/>
        <end position="654"/>
    </location>
</feature>
<feature type="region of interest" description="Disordered" evidence="1">
    <location>
        <begin position="275"/>
        <end position="312"/>
    </location>
</feature>
<dbReference type="PANTHER" id="PTHR47292:SF3">
    <property type="entry name" value="PROTEIN WAVE"/>
    <property type="match status" value="1"/>
</dbReference>
<dbReference type="AlphaFoldDB" id="A0A438JWI5"/>
<proteinExistence type="predicted"/>
<comment type="caution">
    <text evidence="3">The sequence shown here is derived from an EMBL/GenBank/DDBJ whole genome shotgun (WGS) entry which is preliminary data.</text>
</comment>
<keyword evidence="2" id="KW-0732">Signal</keyword>
<feature type="compositionally biased region" description="Polar residues" evidence="1">
    <location>
        <begin position="279"/>
        <end position="301"/>
    </location>
</feature>
<organism evidence="3 4">
    <name type="scientific">Vitis vinifera</name>
    <name type="common">Grape</name>
    <dbReference type="NCBI Taxonomy" id="29760"/>
    <lineage>
        <taxon>Eukaryota</taxon>
        <taxon>Viridiplantae</taxon>
        <taxon>Streptophyta</taxon>
        <taxon>Embryophyta</taxon>
        <taxon>Tracheophyta</taxon>
        <taxon>Spermatophyta</taxon>
        <taxon>Magnoliopsida</taxon>
        <taxon>eudicotyledons</taxon>
        <taxon>Gunneridae</taxon>
        <taxon>Pentapetalae</taxon>
        <taxon>rosids</taxon>
        <taxon>Vitales</taxon>
        <taxon>Vitaceae</taxon>
        <taxon>Viteae</taxon>
        <taxon>Vitis</taxon>
    </lineage>
</organism>
<feature type="signal peptide" evidence="2">
    <location>
        <begin position="1"/>
        <end position="21"/>
    </location>
</feature>
<name>A0A438JWI5_VITVI</name>
<reference evidence="3 4" key="1">
    <citation type="journal article" date="2018" name="PLoS Genet.">
        <title>Population sequencing reveals clonal diversity and ancestral inbreeding in the grapevine cultivar Chardonnay.</title>
        <authorList>
            <person name="Roach M.J."/>
            <person name="Johnson D.L."/>
            <person name="Bohlmann J."/>
            <person name="van Vuuren H.J."/>
            <person name="Jones S.J."/>
            <person name="Pretorius I.S."/>
            <person name="Schmidt S.A."/>
            <person name="Borneman A.R."/>
        </authorList>
    </citation>
    <scope>NUCLEOTIDE SEQUENCE [LARGE SCALE GENOMIC DNA]</scope>
    <source>
        <strain evidence="4">cv. Chardonnay</strain>
        <tissue evidence="3">Leaf</tissue>
    </source>
</reference>
<feature type="chain" id="PRO_5019211833" evidence="2">
    <location>
        <begin position="22"/>
        <end position="960"/>
    </location>
</feature>
<dbReference type="EMBL" id="QGNW01000025">
    <property type="protein sequence ID" value="RVX13305.1"/>
    <property type="molecule type" value="Genomic_DNA"/>
</dbReference>
<gene>
    <name evidence="3" type="ORF">CK203_017919</name>
</gene>
<protein>
    <submittedName>
        <fullName evidence="3">Uncharacterized protein</fullName>
    </submittedName>
</protein>